<dbReference type="RefSeq" id="WP_009524634.1">
    <property type="nucleotide sequence ID" value="NZ_JH414547.1"/>
</dbReference>
<organism evidence="2 3">
    <name type="scientific">Peptoanaerobacter stomatis</name>
    <dbReference type="NCBI Taxonomy" id="796937"/>
    <lineage>
        <taxon>Bacteria</taxon>
        <taxon>Bacillati</taxon>
        <taxon>Bacillota</taxon>
        <taxon>Clostridia</taxon>
        <taxon>Peptostreptococcales</taxon>
        <taxon>Filifactoraceae</taxon>
        <taxon>Peptoanaerobacter</taxon>
    </lineage>
</organism>
<dbReference type="EMBL" id="AFZE01000045">
    <property type="protein sequence ID" value="EHL13097.1"/>
    <property type="molecule type" value="Genomic_DNA"/>
</dbReference>
<dbReference type="InterPro" id="IPR007838">
    <property type="entry name" value="Cell_div_ZapA-like"/>
</dbReference>
<protein>
    <recommendedName>
        <fullName evidence="4">Cell division protein ZapA</fullName>
    </recommendedName>
</protein>
<sequence>MNKVNVNIYGHEYTLVSEKPKEFILKVASFVDDEINKTSETLVNWSKTDILILACNNIAEHYFDLLDNPDTTSQQELFNKIDTLNRELASVKLQNEQKDIKIKSLEMTDMNSESLKAKIEKVKSDYEEKLNQSNQKIEECEKINSELESKFFELQIKLAQREEELKNIQSQSETETNSQE</sequence>
<evidence type="ECO:0000313" key="3">
    <source>
        <dbReference type="Proteomes" id="UP000006437"/>
    </source>
</evidence>
<gene>
    <name evidence="2" type="ORF">HMPREF9629_00397</name>
</gene>
<dbReference type="AlphaFoldDB" id="G9X1X4"/>
<evidence type="ECO:0000313" key="2">
    <source>
        <dbReference type="EMBL" id="EHL13097.1"/>
    </source>
</evidence>
<feature type="coiled-coil region" evidence="1">
    <location>
        <begin position="74"/>
        <end position="171"/>
    </location>
</feature>
<name>G9X1X4_9FIRM</name>
<dbReference type="Pfam" id="PF05164">
    <property type="entry name" value="ZapA"/>
    <property type="match status" value="1"/>
</dbReference>
<dbReference type="InterPro" id="IPR036192">
    <property type="entry name" value="Cell_div_ZapA-like_sf"/>
</dbReference>
<dbReference type="HOGENOM" id="CLU_1658203_0_0_9"/>
<reference evidence="2 3" key="1">
    <citation type="submission" date="2011-08" db="EMBL/GenBank/DDBJ databases">
        <title>The Genome Sequence of Eubacteriaceae bacterium ACC19a.</title>
        <authorList>
            <consortium name="The Broad Institute Genome Sequencing Platform"/>
            <person name="Earl A."/>
            <person name="Ward D."/>
            <person name="Feldgarden M."/>
            <person name="Gevers D."/>
            <person name="Sizova M."/>
            <person name="Hazen A."/>
            <person name="Epstein S."/>
            <person name="Young S.K."/>
            <person name="Zeng Q."/>
            <person name="Gargeya S."/>
            <person name="Fitzgerald M."/>
            <person name="Haas B."/>
            <person name="Abouelleil A."/>
            <person name="Alvarado L."/>
            <person name="Arachchi H.M."/>
            <person name="Berlin A."/>
            <person name="Brown A."/>
            <person name="Chapman S.B."/>
            <person name="Chen Z."/>
            <person name="Dunbar C."/>
            <person name="Freedman E."/>
            <person name="Gearin G."/>
            <person name="Gellesch M."/>
            <person name="Goldberg J."/>
            <person name="Griggs A."/>
            <person name="Gujja S."/>
            <person name="Heiman D."/>
            <person name="Howarth C."/>
            <person name="Larson L."/>
            <person name="Lui A."/>
            <person name="MacDonald P.J.P."/>
            <person name="Montmayeur A."/>
            <person name="Murphy C."/>
            <person name="Neiman D."/>
            <person name="Pearson M."/>
            <person name="Priest M."/>
            <person name="Roberts A."/>
            <person name="Saif S."/>
            <person name="Shea T."/>
            <person name="Shenoy N."/>
            <person name="Sisk P."/>
            <person name="Stolte C."/>
            <person name="Sykes S."/>
            <person name="Wortman J."/>
            <person name="Nusbaum C."/>
            <person name="Birren B."/>
        </authorList>
    </citation>
    <scope>NUCLEOTIDE SEQUENCE [LARGE SCALE GENOMIC DNA]</scope>
    <source>
        <strain evidence="2 3">ACC19a</strain>
    </source>
</reference>
<evidence type="ECO:0000256" key="1">
    <source>
        <dbReference type="SAM" id="Coils"/>
    </source>
</evidence>
<comment type="caution">
    <text evidence="2">The sequence shown here is derived from an EMBL/GenBank/DDBJ whole genome shotgun (WGS) entry which is preliminary data.</text>
</comment>
<keyword evidence="1" id="KW-0175">Coiled coil</keyword>
<dbReference type="SUPFAM" id="SSF102829">
    <property type="entry name" value="Cell division protein ZapA-like"/>
    <property type="match status" value="1"/>
</dbReference>
<dbReference type="Gene3D" id="6.10.250.790">
    <property type="match status" value="1"/>
</dbReference>
<dbReference type="BioCyc" id="EBAC796937-HMP:GMGH-397-MONOMER"/>
<evidence type="ECO:0008006" key="4">
    <source>
        <dbReference type="Google" id="ProtNLM"/>
    </source>
</evidence>
<proteinExistence type="predicted"/>
<accession>G9X1X4</accession>
<dbReference type="Proteomes" id="UP000006437">
    <property type="component" value="Unassembled WGS sequence"/>
</dbReference>
<dbReference type="InterPro" id="IPR053712">
    <property type="entry name" value="Bac_CellDiv_Activator"/>
</dbReference>